<feature type="domain" description="Nephrocystin 3-like N-terminal" evidence="4">
    <location>
        <begin position="313"/>
        <end position="480"/>
    </location>
</feature>
<evidence type="ECO:0000313" key="5">
    <source>
        <dbReference type="EMBL" id="KAK4198852.1"/>
    </source>
</evidence>
<evidence type="ECO:0000256" key="1">
    <source>
        <dbReference type="ARBA" id="ARBA00022737"/>
    </source>
</evidence>
<sequence>MDLLLQPSSDQRHRLLFLSEGSLATQAQGCDIIFVHGLLPHSPQTLQDTGLSWSRDILPLHLPWARTYRYLFEYNPSAHNQHNDCGISEATDSLLVELEARTRTAKEPRPILFIAHSIAGLVVKSALVKAYENRDEECCNEIITATTGIIFLGTPHTLASPTELETIMVRVFPAAVPVTMVAVQVMFGIMQQFLMLPWTSIPWKVVSFHETLSMPGTDTLAVESDHMRLSAFPNVPMTGTHHDLCRFDAQKDRESYVKLVECLKDFRMSRPSSIHLEPTVTDHELSPNMETVLKSLRPGDRDIPNFTSEPYEGTLDWLSRNDVYRGWMDRPGMLWISGKPGSGKSTLLQYIINRIPVQEATDLHVISFTFSPAKKTMSTLLTSTLHQLLMSTTGYPTTEVLAELSDRKEFLGVDQPWEDDTLSEIVLPMVKKLTSQGHSLYIIIDELDQCEDRVGLESLLLRLGGSAEVEMACRICVASRYAPSFTLPWQLCLDNYNSSDIQKYLREHSKLSPIHEEQILRKAQGSFLWLRIAVSFLFDNSTSFGFEVSSLLPTKLDLLLDRVLRRLEQVQTISSPNTDIRRFSSIPPTLNCPGQTFVSTPVVSNLFILALYALKPLTLSEVRGFLEVAGDMPSGVGNGHKKAVETTDTWLSSLSGGLLQLSSRGSGSSSGRGKLSQPTVHFIHSTVRDYLLARTCKMDSHFRIAQICLNHINMNWSPLPQEVSVPNEGSPSFFLPYAVSYGILHLRLAIEEGLTVEGVNASGGIPWQPSFLDQWAGLHRQLSTKQTLFEEGRAAAVHVMAYFDIQWFHTDLWGFCSGDVHIQDRCGRTPLFIAAAMGHVKVCDTLIALGAKVDHQDHIYGQSALHLAADQGQTDVVRLLLQRGADCNVRGSVTPLWMATRSARVDIVEMLLQGGADPQAANMHTGETPLSRAAALGHIPIVRLLVQSGGRLDAVDARGWTPLHHAVQNGRKKTLEVLLEELEKYPAAPRLLSANQTKSENSWVNTVLLALLYGLGHSEKGQSQESPRDGRGSANTKTGAKPKGQVTAPMQKRERRGEGDVSDEDEAEEDNRSTKRPRSEGHRLVCPYFRKNPEVFASTPGCRGSFQDINRLRAHIKKCHNQAFRWQRCHICEERFAPNEIKGHQPCIAKDKPSDYERGIDGFQYAELTSLRGGTGKECWDAIFRILFPNWPKERQLPDAYESNKSTIKEAINLLGQEQVETILLQALEQHNNQNIGGRISASSSSLDETQTVADTKATPITNVMPSFDQVTPRLDSNDTHPQMPLFAHSSNIPFGKTTGGQGHLERAASRYIPPPETPVYGLTPLNKSHGNSMSSLGAGSFFSGIGASTTNTTLSEQGLDLSAYGSLPSTNYQDPIPHHFLASQGAVNLQYYNPASWGLRQSGAPQTGFQQEAVPPNHLAPSNVFHIALTPQDSPHNPSLTTNSQGEQNLAAPQQTPGAANAGAFEQYPLSGSGGNGQDALSGNGTGGFGQYSPAGTNSGFGQYQPPGDNGGFGE</sequence>
<organism evidence="5 6">
    <name type="scientific">Triangularia verruculosa</name>
    <dbReference type="NCBI Taxonomy" id="2587418"/>
    <lineage>
        <taxon>Eukaryota</taxon>
        <taxon>Fungi</taxon>
        <taxon>Dikarya</taxon>
        <taxon>Ascomycota</taxon>
        <taxon>Pezizomycotina</taxon>
        <taxon>Sordariomycetes</taxon>
        <taxon>Sordariomycetidae</taxon>
        <taxon>Sordariales</taxon>
        <taxon>Podosporaceae</taxon>
        <taxon>Triangularia</taxon>
    </lineage>
</organism>
<keyword evidence="6" id="KW-1185">Reference proteome</keyword>
<evidence type="ECO:0000259" key="4">
    <source>
        <dbReference type="Pfam" id="PF24883"/>
    </source>
</evidence>
<feature type="repeat" description="ANK" evidence="2">
    <location>
        <begin position="958"/>
        <end position="980"/>
    </location>
</feature>
<keyword evidence="1" id="KW-0677">Repeat</keyword>
<feature type="compositionally biased region" description="Basic and acidic residues" evidence="3">
    <location>
        <begin position="1019"/>
        <end position="1031"/>
    </location>
</feature>
<dbReference type="Proteomes" id="UP001303160">
    <property type="component" value="Unassembled WGS sequence"/>
</dbReference>
<feature type="repeat" description="ANK" evidence="2">
    <location>
        <begin position="826"/>
        <end position="858"/>
    </location>
</feature>
<feature type="region of interest" description="Disordered" evidence="3">
    <location>
        <begin position="1019"/>
        <end position="1080"/>
    </location>
</feature>
<dbReference type="InterPro" id="IPR002110">
    <property type="entry name" value="Ankyrin_rpt"/>
</dbReference>
<feature type="compositionally biased region" description="Acidic residues" evidence="3">
    <location>
        <begin position="1060"/>
        <end position="1069"/>
    </location>
</feature>
<dbReference type="PRINTS" id="PR01415">
    <property type="entry name" value="ANKYRIN"/>
</dbReference>
<reference evidence="5" key="1">
    <citation type="journal article" date="2023" name="Mol. Phylogenet. Evol.">
        <title>Genome-scale phylogeny and comparative genomics of the fungal order Sordariales.</title>
        <authorList>
            <person name="Hensen N."/>
            <person name="Bonometti L."/>
            <person name="Westerberg I."/>
            <person name="Brannstrom I.O."/>
            <person name="Guillou S."/>
            <person name="Cros-Aarteil S."/>
            <person name="Calhoun S."/>
            <person name="Haridas S."/>
            <person name="Kuo A."/>
            <person name="Mondo S."/>
            <person name="Pangilinan J."/>
            <person name="Riley R."/>
            <person name="LaButti K."/>
            <person name="Andreopoulos B."/>
            <person name="Lipzen A."/>
            <person name="Chen C."/>
            <person name="Yan M."/>
            <person name="Daum C."/>
            <person name="Ng V."/>
            <person name="Clum A."/>
            <person name="Steindorff A."/>
            <person name="Ohm R.A."/>
            <person name="Martin F."/>
            <person name="Silar P."/>
            <person name="Natvig D.O."/>
            <person name="Lalanne C."/>
            <person name="Gautier V."/>
            <person name="Ament-Velasquez S.L."/>
            <person name="Kruys A."/>
            <person name="Hutchinson M.I."/>
            <person name="Powell A.J."/>
            <person name="Barry K."/>
            <person name="Miller A.N."/>
            <person name="Grigoriev I.V."/>
            <person name="Debuchy R."/>
            <person name="Gladieux P."/>
            <person name="Hiltunen Thoren M."/>
            <person name="Johannesson H."/>
        </authorList>
    </citation>
    <scope>NUCLEOTIDE SEQUENCE</scope>
    <source>
        <strain evidence="5">CBS 315.58</strain>
    </source>
</reference>
<dbReference type="InterPro" id="IPR056884">
    <property type="entry name" value="NPHP3-like_N"/>
</dbReference>
<evidence type="ECO:0000256" key="2">
    <source>
        <dbReference type="PROSITE-ProRule" id="PRU00023"/>
    </source>
</evidence>
<evidence type="ECO:0000313" key="6">
    <source>
        <dbReference type="Proteomes" id="UP001303160"/>
    </source>
</evidence>
<protein>
    <recommendedName>
        <fullName evidence="4">Nephrocystin 3-like N-terminal domain-containing protein</fullName>
    </recommendedName>
</protein>
<accession>A0AAN6XJD7</accession>
<proteinExistence type="predicted"/>
<dbReference type="PROSITE" id="PS50297">
    <property type="entry name" value="ANK_REP_REGION"/>
    <property type="match status" value="5"/>
</dbReference>
<feature type="compositionally biased region" description="Basic and acidic residues" evidence="3">
    <location>
        <begin position="1070"/>
        <end position="1080"/>
    </location>
</feature>
<dbReference type="SUPFAM" id="SSF48403">
    <property type="entry name" value="Ankyrin repeat"/>
    <property type="match status" value="1"/>
</dbReference>
<feature type="region of interest" description="Disordered" evidence="3">
    <location>
        <begin position="1429"/>
        <end position="1516"/>
    </location>
</feature>
<gene>
    <name evidence="5" type="ORF">QBC40DRAFT_330363</name>
</gene>
<feature type="compositionally biased region" description="Polar residues" evidence="3">
    <location>
        <begin position="1432"/>
        <end position="1459"/>
    </location>
</feature>
<dbReference type="PANTHER" id="PTHR10039">
    <property type="entry name" value="AMELOGENIN"/>
    <property type="match status" value="1"/>
</dbReference>
<feature type="repeat" description="ANK" evidence="2">
    <location>
        <begin position="891"/>
        <end position="923"/>
    </location>
</feature>
<dbReference type="SMART" id="SM00248">
    <property type="entry name" value="ANK"/>
    <property type="match status" value="5"/>
</dbReference>
<dbReference type="Gene3D" id="1.25.40.20">
    <property type="entry name" value="Ankyrin repeat-containing domain"/>
    <property type="match status" value="2"/>
</dbReference>
<evidence type="ECO:0000256" key="3">
    <source>
        <dbReference type="SAM" id="MobiDB-lite"/>
    </source>
</evidence>
<keyword evidence="2" id="KW-0040">ANK repeat</keyword>
<dbReference type="PANTHER" id="PTHR10039:SF5">
    <property type="entry name" value="NACHT DOMAIN-CONTAINING PROTEIN"/>
    <property type="match status" value="1"/>
</dbReference>
<dbReference type="Pfam" id="PF12796">
    <property type="entry name" value="Ank_2"/>
    <property type="match status" value="2"/>
</dbReference>
<reference evidence="5" key="2">
    <citation type="submission" date="2023-05" db="EMBL/GenBank/DDBJ databases">
        <authorList>
            <consortium name="Lawrence Berkeley National Laboratory"/>
            <person name="Steindorff A."/>
            <person name="Hensen N."/>
            <person name="Bonometti L."/>
            <person name="Westerberg I."/>
            <person name="Brannstrom I.O."/>
            <person name="Guillou S."/>
            <person name="Cros-Aarteil S."/>
            <person name="Calhoun S."/>
            <person name="Haridas S."/>
            <person name="Kuo A."/>
            <person name="Mondo S."/>
            <person name="Pangilinan J."/>
            <person name="Riley R."/>
            <person name="Labutti K."/>
            <person name="Andreopoulos B."/>
            <person name="Lipzen A."/>
            <person name="Chen C."/>
            <person name="Yanf M."/>
            <person name="Daum C."/>
            <person name="Ng V."/>
            <person name="Clum A."/>
            <person name="Ohm R."/>
            <person name="Martin F."/>
            <person name="Silar P."/>
            <person name="Natvig D."/>
            <person name="Lalanne C."/>
            <person name="Gautier V."/>
            <person name="Ament-Velasquez S.L."/>
            <person name="Kruys A."/>
            <person name="Hutchinson M.I."/>
            <person name="Powell A.J."/>
            <person name="Barry K."/>
            <person name="Miller A.N."/>
            <person name="Grigoriev I.V."/>
            <person name="Debuchy R."/>
            <person name="Gladieux P."/>
            <person name="Thoren M.H."/>
            <person name="Johannesson H."/>
        </authorList>
    </citation>
    <scope>NUCLEOTIDE SEQUENCE</scope>
    <source>
        <strain evidence="5">CBS 315.58</strain>
    </source>
</reference>
<dbReference type="InterPro" id="IPR036770">
    <property type="entry name" value="Ankyrin_rpt-contain_sf"/>
</dbReference>
<dbReference type="Pfam" id="PF24883">
    <property type="entry name" value="NPHP3_N"/>
    <property type="match status" value="1"/>
</dbReference>
<dbReference type="EMBL" id="MU863940">
    <property type="protein sequence ID" value="KAK4198852.1"/>
    <property type="molecule type" value="Genomic_DNA"/>
</dbReference>
<dbReference type="Gene3D" id="3.40.50.300">
    <property type="entry name" value="P-loop containing nucleotide triphosphate hydrolases"/>
    <property type="match status" value="1"/>
</dbReference>
<name>A0AAN6XJD7_9PEZI</name>
<dbReference type="SUPFAM" id="SSF52540">
    <property type="entry name" value="P-loop containing nucleoside triphosphate hydrolases"/>
    <property type="match status" value="1"/>
</dbReference>
<feature type="repeat" description="ANK" evidence="2">
    <location>
        <begin position="925"/>
        <end position="957"/>
    </location>
</feature>
<dbReference type="InterPro" id="IPR027417">
    <property type="entry name" value="P-loop_NTPase"/>
</dbReference>
<feature type="repeat" description="ANK" evidence="2">
    <location>
        <begin position="860"/>
        <end position="892"/>
    </location>
</feature>
<dbReference type="PROSITE" id="PS50088">
    <property type="entry name" value="ANK_REPEAT"/>
    <property type="match status" value="5"/>
</dbReference>
<comment type="caution">
    <text evidence="5">The sequence shown here is derived from an EMBL/GenBank/DDBJ whole genome shotgun (WGS) entry which is preliminary data.</text>
</comment>